<evidence type="ECO:0000256" key="4">
    <source>
        <dbReference type="ARBA" id="ARBA00022989"/>
    </source>
</evidence>
<feature type="domain" description="Major facilitator superfamily (MFS) profile" evidence="7">
    <location>
        <begin position="27"/>
        <end position="470"/>
    </location>
</feature>
<evidence type="ECO:0000256" key="3">
    <source>
        <dbReference type="ARBA" id="ARBA00022692"/>
    </source>
</evidence>
<dbReference type="EMBL" id="UOEF01000138">
    <property type="protein sequence ID" value="VAV92262.1"/>
    <property type="molecule type" value="Genomic_DNA"/>
</dbReference>
<keyword evidence="5 6" id="KW-0472">Membrane</keyword>
<feature type="transmembrane region" description="Helical" evidence="6">
    <location>
        <begin position="306"/>
        <end position="324"/>
    </location>
</feature>
<dbReference type="AlphaFoldDB" id="A0A3B0RKJ4"/>
<keyword evidence="2" id="KW-0813">Transport</keyword>
<feature type="transmembrane region" description="Helical" evidence="6">
    <location>
        <begin position="236"/>
        <end position="260"/>
    </location>
</feature>
<feature type="transmembrane region" description="Helical" evidence="6">
    <location>
        <begin position="156"/>
        <end position="174"/>
    </location>
</feature>
<feature type="transmembrane region" description="Helical" evidence="6">
    <location>
        <begin position="180"/>
        <end position="202"/>
    </location>
</feature>
<proteinExistence type="predicted"/>
<dbReference type="PROSITE" id="PS50850">
    <property type="entry name" value="MFS"/>
    <property type="match status" value="1"/>
</dbReference>
<feature type="transmembrane region" description="Helical" evidence="6">
    <location>
        <begin position="362"/>
        <end position="383"/>
    </location>
</feature>
<organism evidence="8">
    <name type="scientific">hydrothermal vent metagenome</name>
    <dbReference type="NCBI Taxonomy" id="652676"/>
    <lineage>
        <taxon>unclassified sequences</taxon>
        <taxon>metagenomes</taxon>
        <taxon>ecological metagenomes</taxon>
    </lineage>
</organism>
<feature type="transmembrane region" description="Helical" evidence="6">
    <location>
        <begin position="26"/>
        <end position="49"/>
    </location>
</feature>
<dbReference type="Pfam" id="PF07690">
    <property type="entry name" value="MFS_1"/>
    <property type="match status" value="1"/>
</dbReference>
<evidence type="ECO:0000313" key="8">
    <source>
        <dbReference type="EMBL" id="VAV92262.1"/>
    </source>
</evidence>
<dbReference type="InterPro" id="IPR020846">
    <property type="entry name" value="MFS_dom"/>
</dbReference>
<keyword evidence="3 6" id="KW-0812">Transmembrane</keyword>
<dbReference type="InterPro" id="IPR011701">
    <property type="entry name" value="MFS"/>
</dbReference>
<dbReference type="Gene3D" id="1.20.1250.20">
    <property type="entry name" value="MFS general substrate transporter like domains"/>
    <property type="match status" value="1"/>
</dbReference>
<dbReference type="CDD" id="cd17328">
    <property type="entry name" value="MFS_spinster_like"/>
    <property type="match status" value="1"/>
</dbReference>
<feature type="transmembrane region" description="Helical" evidence="6">
    <location>
        <begin position="272"/>
        <end position="294"/>
    </location>
</feature>
<evidence type="ECO:0000256" key="2">
    <source>
        <dbReference type="ARBA" id="ARBA00022448"/>
    </source>
</evidence>
<evidence type="ECO:0000256" key="1">
    <source>
        <dbReference type="ARBA" id="ARBA00004141"/>
    </source>
</evidence>
<evidence type="ECO:0000256" key="5">
    <source>
        <dbReference type="ARBA" id="ARBA00023136"/>
    </source>
</evidence>
<feature type="transmembrane region" description="Helical" evidence="6">
    <location>
        <begin position="92"/>
        <end position="113"/>
    </location>
</feature>
<dbReference type="InterPro" id="IPR036259">
    <property type="entry name" value="MFS_trans_sf"/>
</dbReference>
<feature type="transmembrane region" description="Helical" evidence="6">
    <location>
        <begin position="330"/>
        <end position="350"/>
    </location>
</feature>
<feature type="transmembrane region" description="Helical" evidence="6">
    <location>
        <begin position="61"/>
        <end position="80"/>
    </location>
</feature>
<dbReference type="PANTHER" id="PTHR23505">
    <property type="entry name" value="SPINSTER"/>
    <property type="match status" value="1"/>
</dbReference>
<dbReference type="PANTHER" id="PTHR23505:SF79">
    <property type="entry name" value="PROTEIN SPINSTER"/>
    <property type="match status" value="1"/>
</dbReference>
<accession>A0A3B0RKJ4</accession>
<dbReference type="GO" id="GO:0016020">
    <property type="term" value="C:membrane"/>
    <property type="evidence" value="ECO:0007669"/>
    <property type="project" value="UniProtKB-SubCell"/>
</dbReference>
<dbReference type="GO" id="GO:0022857">
    <property type="term" value="F:transmembrane transporter activity"/>
    <property type="evidence" value="ECO:0007669"/>
    <property type="project" value="InterPro"/>
</dbReference>
<keyword evidence="4 6" id="KW-1133">Transmembrane helix</keyword>
<dbReference type="InterPro" id="IPR044770">
    <property type="entry name" value="MFS_spinster-like"/>
</dbReference>
<name>A0A3B0RKJ4_9ZZZZ</name>
<comment type="subcellular location">
    <subcellularLocation>
        <location evidence="1">Membrane</location>
        <topology evidence="1">Multi-pass membrane protein</topology>
    </subcellularLocation>
</comment>
<evidence type="ECO:0000259" key="7">
    <source>
        <dbReference type="PROSITE" id="PS50850"/>
    </source>
</evidence>
<reference evidence="8" key="1">
    <citation type="submission" date="2018-06" db="EMBL/GenBank/DDBJ databases">
        <authorList>
            <person name="Zhirakovskaya E."/>
        </authorList>
    </citation>
    <scope>NUCLEOTIDE SEQUENCE</scope>
</reference>
<feature type="transmembrane region" description="Helical" evidence="6">
    <location>
        <begin position="443"/>
        <end position="465"/>
    </location>
</feature>
<protein>
    <submittedName>
        <fullName evidence="8">Uncharacterized MFS-type transporter</fullName>
    </submittedName>
</protein>
<feature type="transmembrane region" description="Helical" evidence="6">
    <location>
        <begin position="119"/>
        <end position="144"/>
    </location>
</feature>
<evidence type="ECO:0000256" key="6">
    <source>
        <dbReference type="SAM" id="Phobius"/>
    </source>
</evidence>
<gene>
    <name evidence="8" type="ORF">MNBD_ALPHA04-1949</name>
</gene>
<sequence>MNASTAAASPATNTGQAFGTRGYRNYVLFSLTLLYTLNFIDRVLITILSEPIIEEFRITDFQFGLLAGPGFAIMYTLMGIPIARYAETKNRVWIIATGVVLWSVMTALCGFAWGFASLLAIRIGVGIGEAALTPPANSIIADYFPPRGRARAMGTYAMGVTLGGVLAAAFGGPLAEMFNWRTAFIVLGAPGIIIGLIFLFTVKEPPRGYSDPPGTEKAEKAGFAETLAMLSKKPTFWLNTIAASLVAFVGYGVGSLQFSYFIRALEMPLTDVALQIAVPAGLAASAGIYVAGYLTEKLSPRSPNAVVLIPAIGLLLSVPFYLIAFSTDSISIAIAALIVGAALHYTYLGAQYTVGQGVASPRARATAIAILLFAVNIIGYAGGPPFVGFLSDLMINAQLAASSFGGQLTPEMCKGGLKALTATIGEAKAQTCISANGDGLGRALFYTVMLYGVCGLVYLISAKFLQKDLVAKLD</sequence>
<dbReference type="SUPFAM" id="SSF103473">
    <property type="entry name" value="MFS general substrate transporter"/>
    <property type="match status" value="1"/>
</dbReference>